<dbReference type="CDD" id="cd11559">
    <property type="entry name" value="W2_eIF4G1_like"/>
    <property type="match status" value="1"/>
</dbReference>
<dbReference type="PROSITE" id="PS50968">
    <property type="entry name" value="BIOTINYL_LIPOYL"/>
    <property type="match status" value="1"/>
</dbReference>
<evidence type="ECO:0000256" key="6">
    <source>
        <dbReference type="ARBA" id="ARBA00020294"/>
    </source>
</evidence>
<dbReference type="CDD" id="cd06849">
    <property type="entry name" value="lipoyl_domain"/>
    <property type="match status" value="1"/>
</dbReference>
<evidence type="ECO:0000256" key="15">
    <source>
        <dbReference type="ARBA" id="ARBA00032406"/>
    </source>
</evidence>
<evidence type="ECO:0000256" key="16">
    <source>
        <dbReference type="ARBA" id="ARBA00046046"/>
    </source>
</evidence>
<evidence type="ECO:0000256" key="13">
    <source>
        <dbReference type="ARBA" id="ARBA00023315"/>
    </source>
</evidence>
<dbReference type="PROSITE" id="PS00189">
    <property type="entry name" value="LIPOYL"/>
    <property type="match status" value="1"/>
</dbReference>
<dbReference type="AlphaFoldDB" id="A0A132ABX1"/>
<dbReference type="SMART" id="SM00515">
    <property type="entry name" value="eIF5C"/>
    <property type="match status" value="1"/>
</dbReference>
<dbReference type="GO" id="GO:0033512">
    <property type="term" value="P:L-lysine catabolic process to acetyl-CoA via saccharopine"/>
    <property type="evidence" value="ECO:0007669"/>
    <property type="project" value="UniProtKB-UniPathway"/>
</dbReference>
<comment type="caution">
    <text evidence="18">The sequence shown here is derived from an EMBL/GenBank/DDBJ whole genome shotgun (WGS) entry which is preliminary data.</text>
</comment>
<dbReference type="InterPro" id="IPR001078">
    <property type="entry name" value="2-oxoacid_DH_actylTfrase"/>
</dbReference>
<keyword evidence="11" id="KW-0809">Transit peptide</keyword>
<feature type="region of interest" description="Disordered" evidence="17">
    <location>
        <begin position="475"/>
        <end position="500"/>
    </location>
</feature>
<gene>
    <name evidence="18" type="ORF">QR98_0070020</name>
</gene>
<evidence type="ECO:0000256" key="8">
    <source>
        <dbReference type="ARBA" id="ARBA00022553"/>
    </source>
</evidence>
<dbReference type="EMBL" id="JXLN01012453">
    <property type="protein sequence ID" value="KPM08481.1"/>
    <property type="molecule type" value="Genomic_DNA"/>
</dbReference>
<dbReference type="VEuPathDB" id="VectorBase:SSCA009711"/>
<dbReference type="InterPro" id="IPR050537">
    <property type="entry name" value="2-oxoacid_dehydrogenase"/>
</dbReference>
<keyword evidence="12" id="KW-0496">Mitochondrion</keyword>
<comment type="similarity">
    <text evidence="4">Belongs to the 2-oxoacid dehydrogenase family.</text>
</comment>
<dbReference type="PROSITE" id="PS51366">
    <property type="entry name" value="MI"/>
    <property type="match status" value="1"/>
</dbReference>
<dbReference type="Pfam" id="PF00198">
    <property type="entry name" value="2-oxoacid_dh"/>
    <property type="match status" value="1"/>
</dbReference>
<dbReference type="GO" id="GO:0003723">
    <property type="term" value="F:RNA binding"/>
    <property type="evidence" value="ECO:0007669"/>
    <property type="project" value="InterPro"/>
</dbReference>
<dbReference type="SUPFAM" id="SSF48371">
    <property type="entry name" value="ARM repeat"/>
    <property type="match status" value="3"/>
</dbReference>
<evidence type="ECO:0000256" key="12">
    <source>
        <dbReference type="ARBA" id="ARBA00023128"/>
    </source>
</evidence>
<feature type="region of interest" description="Disordered" evidence="17">
    <location>
        <begin position="1"/>
        <end position="45"/>
    </location>
</feature>
<protein>
    <recommendedName>
        <fullName evidence="6">Dihydrolipoyllysine-residue succinyltransferase component of 2-oxoglutarate dehydrogenase complex, mitochondrial</fullName>
        <ecNumber evidence="5">2.3.1.61</ecNumber>
    </recommendedName>
    <alternativeName>
        <fullName evidence="15">2-oxoglutarate dehydrogenase complex component E2</fullName>
    </alternativeName>
    <alternativeName>
        <fullName evidence="14">E2K</fullName>
    </alternativeName>
</protein>
<evidence type="ECO:0000256" key="1">
    <source>
        <dbReference type="ARBA" id="ARBA00001938"/>
    </source>
</evidence>
<dbReference type="GO" id="GO:0005739">
    <property type="term" value="C:mitochondrion"/>
    <property type="evidence" value="ECO:0007669"/>
    <property type="project" value="UniProtKB-SubCell"/>
</dbReference>
<evidence type="ECO:0000256" key="9">
    <source>
        <dbReference type="ARBA" id="ARBA00022679"/>
    </source>
</evidence>
<comment type="pathway">
    <text evidence="3">Amino-acid degradation; L-lysine degradation via saccharopine pathway; glutaryl-CoA from L-lysine: step 6/6.</text>
</comment>
<dbReference type="FunFam" id="3.30.559.10:FF:000006">
    <property type="entry name" value="Dihydrolipoyllysine-residue succinyltransferase component of 2-oxoglutarate dehydrogenase complex, mitochondrial"/>
    <property type="match status" value="1"/>
</dbReference>
<keyword evidence="8" id="KW-0597">Phosphoprotein</keyword>
<dbReference type="Pfam" id="PF02020">
    <property type="entry name" value="W2"/>
    <property type="match status" value="1"/>
</dbReference>
<dbReference type="GO" id="GO:0045252">
    <property type="term" value="C:oxoglutarate dehydrogenase complex"/>
    <property type="evidence" value="ECO:0007669"/>
    <property type="project" value="InterPro"/>
</dbReference>
<evidence type="ECO:0000256" key="17">
    <source>
        <dbReference type="SAM" id="MobiDB-lite"/>
    </source>
</evidence>
<dbReference type="OrthoDB" id="537444at2759"/>
<evidence type="ECO:0000256" key="5">
    <source>
        <dbReference type="ARBA" id="ARBA00012945"/>
    </source>
</evidence>
<keyword evidence="10" id="KW-0450">Lipoyl</keyword>
<dbReference type="PANTHER" id="PTHR43416">
    <property type="entry name" value="DIHYDROLIPOYLLYSINE-RESIDUE SUCCINYLTRANSFERASE COMPONENT OF 2-OXOGLUTARATE DEHYDROGENASE COMPLEX, MITOCHONDRIAL-RELATED"/>
    <property type="match status" value="1"/>
</dbReference>
<keyword evidence="7" id="KW-0816">Tricarboxylic acid cycle</keyword>
<evidence type="ECO:0000313" key="19">
    <source>
        <dbReference type="Proteomes" id="UP000616769"/>
    </source>
</evidence>
<evidence type="ECO:0000256" key="2">
    <source>
        <dbReference type="ARBA" id="ARBA00004173"/>
    </source>
</evidence>
<dbReference type="NCBIfam" id="TIGR01347">
    <property type="entry name" value="sucB"/>
    <property type="match status" value="1"/>
</dbReference>
<dbReference type="NCBIfam" id="NF004309">
    <property type="entry name" value="PRK05704.1"/>
    <property type="match status" value="1"/>
</dbReference>
<dbReference type="PROSITE" id="PS51363">
    <property type="entry name" value="W2"/>
    <property type="match status" value="1"/>
</dbReference>
<evidence type="ECO:0000256" key="14">
    <source>
        <dbReference type="ARBA" id="ARBA00031331"/>
    </source>
</evidence>
<dbReference type="UniPathway" id="UPA00868">
    <property type="reaction ID" value="UER00840"/>
</dbReference>
<proteinExistence type="inferred from homology"/>
<dbReference type="InterPro" id="IPR003307">
    <property type="entry name" value="W2_domain"/>
</dbReference>
<dbReference type="InterPro" id="IPR003891">
    <property type="entry name" value="Initiation_fac_eIF4g_MI"/>
</dbReference>
<dbReference type="Gene3D" id="2.40.50.100">
    <property type="match status" value="1"/>
</dbReference>
<feature type="region of interest" description="Disordered" evidence="17">
    <location>
        <begin position="385"/>
        <end position="413"/>
    </location>
</feature>
<reference evidence="18 19" key="1">
    <citation type="journal article" date="2015" name="Parasit. Vectors">
        <title>Draft genome of the scabies mite.</title>
        <authorList>
            <person name="Rider S.D.Jr."/>
            <person name="Morgan M.S."/>
            <person name="Arlian L.G."/>
        </authorList>
    </citation>
    <scope>NUCLEOTIDE SEQUENCE [LARGE SCALE GENOMIC DNA]</scope>
    <source>
        <strain evidence="18">Arlian Lab</strain>
    </source>
</reference>
<dbReference type="InterPro" id="IPR006255">
    <property type="entry name" value="SucB"/>
</dbReference>
<dbReference type="GO" id="GO:0006099">
    <property type="term" value="P:tricarboxylic acid cycle"/>
    <property type="evidence" value="ECO:0007669"/>
    <property type="project" value="UniProtKB-KW"/>
</dbReference>
<dbReference type="Pfam" id="PF02854">
    <property type="entry name" value="MIF4G"/>
    <property type="match status" value="1"/>
</dbReference>
<dbReference type="InterPro" id="IPR003016">
    <property type="entry name" value="2-oxoA_DH_lipoyl-BS"/>
</dbReference>
<dbReference type="InterPro" id="IPR003890">
    <property type="entry name" value="MIF4G-like_typ-3"/>
</dbReference>
<dbReference type="SUPFAM" id="SSF51230">
    <property type="entry name" value="Single hybrid motif"/>
    <property type="match status" value="1"/>
</dbReference>
<dbReference type="InterPro" id="IPR016024">
    <property type="entry name" value="ARM-type_fold"/>
</dbReference>
<dbReference type="Gene3D" id="1.25.40.180">
    <property type="match status" value="3"/>
</dbReference>
<sequence length="1275" mass="145781">RVFESNASRCSGGRDELIRPQLSTPYGHNIGPQSIRRLTPPKGIRRDARDVPQIDYKVLGILNKITPKKFDKLSQELLNLGLESQDVIKRVFLIIFNKAHDDYKYSCMYAKLCKVINEHLSNYYQQNYNKNIFKQLLLTRCKEEFANKRQTFEYYENQNEPLSLEDEEKRWIAKQKMLGNIKFICELGKQRLLPKKILHECITQLLHKTKNQSLKDKSQDLECLCEIMKNIGHLLEDDEEARGYIDQYFDRIEVFGKSPEIPSRIKFMLLDVIDLRKNNWVPRQKEVLHTSVSDSKIEKDNGIFNQYSNFYQIPFRNNSFLNSDDVFSHAPMDPLFMGTGPGAINDNNFMLNNQRKGNYQKNPSYFQGNNYSNMNMNTIMNTKRDSNYRPANSFTNNQNSMHTNANQQQPQQHHYSPVYPSAAAAMMISNGLNQMNQRELSNLPPRFQKQIKPQNNSPFQSFMRNQDVDRNSKLQQDKNNLKYSHSFNKLSGNTNSNISTSNNSFNKFINQSRLNGSKNESNLVNELNQIKINDEVAFSGNSTSLNTDVNIFLEVEKLLSDFYATENYDPIINFLKTTTVNFDEILIPIMRISVSKSEKERDLTNKLINKIKLDSIISETVFLAALKILFEKISELEVESPRARSNVAGFVANAIIENVFTLKDIGDLLDGGQHYPLFPLILQNLHKAKGQAWLFDIFTESKIQLMNMVPENDRNKERMADILEDRNLTFLYPMLRIESDITRQITSDCTPNSLYKWLKDNVTPPLQESPEFITVVFSTLLKHIINKHNNVDNPFVFTSSLFAKQDEELKKFSQVLQIYLNGHTDLQLIVLYSLQTFCHDHNFPKGLIEKWFNMLYEHEIVDEEVFYKWREDINDEYPGKGKALFQNFSLGSEIREVAVPALAESLSEGDIRWVKAVGDQVSQDEVVAEVETDKTSVPIHSPVAGMIKELLVEDGSTVQPGLAVLRIEVGGGAQPASEIEQPKTESKTSIPVVSEHSPVIEPRKVEAKPAAQMASTDVADLKKSIQSFTETSANVPASFGQPSRQETRVKMNRMRQRIAQRLKDAQNTYAMLTTFNEIDMSNIIEMRNRHKDAFQKKHNLKLGFMSAFIKASAFALQDQPIVNAVIEGNETVYRDFIDISVAVATPKGLVVPVIRNVEGMNYAQIEKTMAELGEKARNNLLAIEDMDGGTFTISNGGVFGSMFGTPIINPPQSAILGMHAIIDRPVVIDKKIEIRPMMYVCLTYDHRLIDGREAVTFLRKIKSAVEDPRVLLLDI</sequence>
<dbReference type="SMART" id="SM00543">
    <property type="entry name" value="MIF4G"/>
    <property type="match status" value="1"/>
</dbReference>
<feature type="compositionally biased region" description="Polar residues" evidence="17">
    <location>
        <begin position="481"/>
        <end position="492"/>
    </location>
</feature>
<comment type="subcellular location">
    <subcellularLocation>
        <location evidence="2">Mitochondrion</location>
    </subcellularLocation>
</comment>
<accession>A0A132ABX1</accession>
<dbReference type="InterPro" id="IPR000089">
    <property type="entry name" value="Biotin_lipoyl"/>
</dbReference>
<organism evidence="18 19">
    <name type="scientific">Sarcoptes scabiei</name>
    <name type="common">Itch mite</name>
    <name type="synonym">Acarus scabiei</name>
    <dbReference type="NCBI Taxonomy" id="52283"/>
    <lineage>
        <taxon>Eukaryota</taxon>
        <taxon>Metazoa</taxon>
        <taxon>Ecdysozoa</taxon>
        <taxon>Arthropoda</taxon>
        <taxon>Chelicerata</taxon>
        <taxon>Arachnida</taxon>
        <taxon>Acari</taxon>
        <taxon>Acariformes</taxon>
        <taxon>Sarcoptiformes</taxon>
        <taxon>Astigmata</taxon>
        <taxon>Psoroptidia</taxon>
        <taxon>Sarcoptoidea</taxon>
        <taxon>Sarcoptidae</taxon>
        <taxon>Sarcoptinae</taxon>
        <taxon>Sarcoptes</taxon>
    </lineage>
</organism>
<dbReference type="InterPro" id="IPR011053">
    <property type="entry name" value="Single_hybrid_motif"/>
</dbReference>
<dbReference type="EC" id="2.3.1.61" evidence="5"/>
<evidence type="ECO:0000256" key="7">
    <source>
        <dbReference type="ARBA" id="ARBA00022532"/>
    </source>
</evidence>
<evidence type="ECO:0000256" key="3">
    <source>
        <dbReference type="ARBA" id="ARBA00005145"/>
    </source>
</evidence>
<dbReference type="Gene3D" id="3.30.559.10">
    <property type="entry name" value="Chloramphenicol acetyltransferase-like domain"/>
    <property type="match status" value="1"/>
</dbReference>
<evidence type="ECO:0000313" key="18">
    <source>
        <dbReference type="EMBL" id="KPM08481.1"/>
    </source>
</evidence>
<keyword evidence="13" id="KW-0012">Acyltransferase</keyword>
<dbReference type="SUPFAM" id="SSF52777">
    <property type="entry name" value="CoA-dependent acyltransferases"/>
    <property type="match status" value="1"/>
</dbReference>
<dbReference type="PANTHER" id="PTHR43416:SF5">
    <property type="entry name" value="DIHYDROLIPOYLLYSINE-RESIDUE SUCCINYLTRANSFERASE COMPONENT OF 2-OXOGLUTARATE DEHYDROGENASE COMPLEX, MITOCHONDRIAL"/>
    <property type="match status" value="1"/>
</dbReference>
<keyword evidence="9" id="KW-0808">Transferase</keyword>
<dbReference type="Proteomes" id="UP000616769">
    <property type="component" value="Unassembled WGS sequence"/>
</dbReference>
<name>A0A132ABX1_SARSC</name>
<dbReference type="InterPro" id="IPR023213">
    <property type="entry name" value="CAT-like_dom_sf"/>
</dbReference>
<feature type="non-terminal residue" evidence="18">
    <location>
        <position position="1275"/>
    </location>
</feature>
<comment type="function">
    <text evidence="16">Dihydrolipoamide succinyltransferase (E2) component of the 2-oxoglutarate dehydrogenase complex. The 2-oxoglutarate dehydrogenase complex catalyzes the overall conversion of 2-oxoglutarate to succinyl-CoA and CO(2). The 2-oxoglutarate dehydrogenase complex is mainly active in the mitochondrion. A fraction of the 2-oxoglutarate dehydrogenase complex also localizes in the nucleus and is required for lysine succinylation of histones: associates with KAT2A on chromatin and provides succinyl-CoA to histone succinyltransferase KAT2A.</text>
</comment>
<evidence type="ECO:0000256" key="10">
    <source>
        <dbReference type="ARBA" id="ARBA00022823"/>
    </source>
</evidence>
<evidence type="ECO:0000256" key="4">
    <source>
        <dbReference type="ARBA" id="ARBA00007317"/>
    </source>
</evidence>
<dbReference type="GO" id="GO:0004149">
    <property type="term" value="F:dihydrolipoyllysine-residue succinyltransferase activity"/>
    <property type="evidence" value="ECO:0007669"/>
    <property type="project" value="UniProtKB-EC"/>
</dbReference>
<comment type="cofactor">
    <cofactor evidence="1">
        <name>(R)-lipoate</name>
        <dbReference type="ChEBI" id="CHEBI:83088"/>
    </cofactor>
</comment>
<dbReference type="Pfam" id="PF00364">
    <property type="entry name" value="Biotin_lipoyl"/>
    <property type="match status" value="1"/>
</dbReference>
<feature type="compositionally biased region" description="Polar residues" evidence="17">
    <location>
        <begin position="389"/>
        <end position="413"/>
    </location>
</feature>
<evidence type="ECO:0000256" key="11">
    <source>
        <dbReference type="ARBA" id="ARBA00022946"/>
    </source>
</evidence>